<dbReference type="PANTHER" id="PTHR21004:SF0">
    <property type="entry name" value="PEROXISOMAL LEADER PEPTIDE-PROCESSING PROTEASE"/>
    <property type="match status" value="1"/>
</dbReference>
<comment type="function">
    <text evidence="1">Peroxisomal protease that mediates both the removal of the leader peptide from proteins containing a PTS2 target sequence and processes several PTS1-containing proteins. Catalyzes the processing of PTS1-proteins involved in the peroxisomal beta-oxidation of fatty acids.</text>
</comment>
<evidence type="ECO:0000256" key="1">
    <source>
        <dbReference type="PIRNR" id="PIRNR037989"/>
    </source>
</evidence>
<keyword evidence="1" id="KW-0576">Peroxisome</keyword>
<evidence type="ECO:0000313" key="3">
    <source>
        <dbReference type="Proteomes" id="UP000694620"/>
    </source>
</evidence>
<dbReference type="InterPro" id="IPR009003">
    <property type="entry name" value="Peptidase_S1_PA"/>
</dbReference>
<sequence length="545" mass="59941">MDVRHENLSKEEGQVEKVTGLSTAQSLKSSCESEGNSPWSCSGIFVDPLGGLIICHGSIFSPFLLNKDQDISRLGLLLPEDFSETLQIEVLFHNSVAQYSRKANQLERQELELFPTKANLLMLVPCPEFQKTFSIMFSKSEKWQFYNEEDKVEFAEVKKDANFLHWFALLKLTAVFAKSIETVPWLPATDLQKGDLIFSCGSPFASFCPDIFMNTLSNGIVSNLAGPRNALILTDAVCLPGTEGGGIFVSKGGHLFLLGLIVSPLCWKANEWIGLTIVCSLELILQSINKRTNVFKSGVKRTAHHISTVERMQSLVKKTNMKVPILQTAPMVVLVESGSCWGSGVLMNSQLILTCRHVVNGAERVKVKIAASRFYLLRGRGSAVAISSSPEQLLMQTTHHLTARPNTTMPPWESVCVLGFGLFGQNCGPSVTAGTLSRVMQCESKAIMLQTTCAVHAGTSGGALYRTSTGELLGIVTSNTRDNAINITYPHLNFSIAITVLKPLLHKYIISKDSSVFAELDTANNLVKNIWRLHRRQPPLPQSKI</sequence>
<dbReference type="InterPro" id="IPR039245">
    <property type="entry name" value="TYSND1/DEG15"/>
</dbReference>
<keyword evidence="1" id="KW-0378">Hydrolase</keyword>
<dbReference type="Gene3D" id="2.40.10.10">
    <property type="entry name" value="Trypsin-like serine proteases"/>
    <property type="match status" value="4"/>
</dbReference>
<dbReference type="Proteomes" id="UP000694620">
    <property type="component" value="Chromosome 2"/>
</dbReference>
<reference evidence="2" key="2">
    <citation type="submission" date="2025-08" db="UniProtKB">
        <authorList>
            <consortium name="Ensembl"/>
        </authorList>
    </citation>
    <scope>IDENTIFICATION</scope>
</reference>
<dbReference type="PANTHER" id="PTHR21004">
    <property type="entry name" value="SERINE PROTEASE-RELATED"/>
    <property type="match status" value="1"/>
</dbReference>
<dbReference type="AlphaFoldDB" id="A0A8C4T0I5"/>
<keyword evidence="3" id="KW-1185">Reference proteome</keyword>
<gene>
    <name evidence="2" type="primary">TYSND1</name>
    <name evidence="2" type="synonym">tysnd1</name>
</gene>
<comment type="PTM">
    <text evidence="1">The full-lengh TYSND1 is the active the proteolytic processing of PTS1- and PTS2-proteins and in self-cleavage, and intermolecular self-cleavage of TYSND1 down-regulates its protease activity.</text>
</comment>
<dbReference type="Ensembl" id="ENSECRT00000025543.1">
    <property type="protein sequence ID" value="ENSECRP00000025003.1"/>
    <property type="gene ID" value="ENSECRG00000016859.1"/>
</dbReference>
<dbReference type="GO" id="GO:0031998">
    <property type="term" value="P:regulation of fatty acid beta-oxidation"/>
    <property type="evidence" value="ECO:0007669"/>
    <property type="project" value="TreeGrafter"/>
</dbReference>
<dbReference type="GO" id="GO:0016485">
    <property type="term" value="P:protein processing"/>
    <property type="evidence" value="ECO:0007669"/>
    <property type="project" value="InterPro"/>
</dbReference>
<dbReference type="SUPFAM" id="SSF50494">
    <property type="entry name" value="Trypsin-like serine proteases"/>
    <property type="match status" value="2"/>
</dbReference>
<keyword evidence="1" id="KW-0645">Protease</keyword>
<evidence type="ECO:0000313" key="2">
    <source>
        <dbReference type="Ensembl" id="ENSECRP00000025003.1"/>
    </source>
</evidence>
<dbReference type="GO" id="GO:0005777">
    <property type="term" value="C:peroxisome"/>
    <property type="evidence" value="ECO:0007669"/>
    <property type="project" value="UniProtKB-SubCell"/>
</dbReference>
<reference evidence="2" key="1">
    <citation type="submission" date="2021-06" db="EMBL/GenBank/DDBJ databases">
        <authorList>
            <consortium name="Wellcome Sanger Institute Data Sharing"/>
        </authorList>
    </citation>
    <scope>NUCLEOTIDE SEQUENCE [LARGE SCALE GENOMIC DNA]</scope>
</reference>
<dbReference type="Pfam" id="PF13365">
    <property type="entry name" value="Trypsin_2"/>
    <property type="match status" value="1"/>
</dbReference>
<protein>
    <recommendedName>
        <fullName evidence="1">Peroxisomal leader peptide-processing protease</fullName>
        <ecNumber evidence="1">3.4.21.-</ecNumber>
    </recommendedName>
</protein>
<name>A0A8C4T0I5_ERPCA</name>
<organism evidence="2 3">
    <name type="scientific">Erpetoichthys calabaricus</name>
    <name type="common">Rope fish</name>
    <name type="synonym">Calamoichthys calabaricus</name>
    <dbReference type="NCBI Taxonomy" id="27687"/>
    <lineage>
        <taxon>Eukaryota</taxon>
        <taxon>Metazoa</taxon>
        <taxon>Chordata</taxon>
        <taxon>Craniata</taxon>
        <taxon>Vertebrata</taxon>
        <taxon>Euteleostomi</taxon>
        <taxon>Actinopterygii</taxon>
        <taxon>Polypteriformes</taxon>
        <taxon>Polypteridae</taxon>
        <taxon>Erpetoichthys</taxon>
    </lineage>
</organism>
<proteinExistence type="inferred from homology"/>
<dbReference type="GeneTree" id="ENSGT00390000014627"/>
<keyword evidence="1" id="KW-0720">Serine protease</keyword>
<comment type="similarity">
    <text evidence="1">Belongs to the peptidase S1B family.</text>
</comment>
<dbReference type="GO" id="GO:0004252">
    <property type="term" value="F:serine-type endopeptidase activity"/>
    <property type="evidence" value="ECO:0007669"/>
    <property type="project" value="InterPro"/>
</dbReference>
<dbReference type="EC" id="3.4.21.-" evidence="1"/>
<accession>A0A8C4T0I5</accession>
<comment type="subcellular location">
    <subcellularLocation>
        <location evidence="1">Peroxisome</location>
    </subcellularLocation>
</comment>
<dbReference type="InterPro" id="IPR043504">
    <property type="entry name" value="Peptidase_S1_PA_chymotrypsin"/>
</dbReference>
<reference evidence="2" key="3">
    <citation type="submission" date="2025-09" db="UniProtKB">
        <authorList>
            <consortium name="Ensembl"/>
        </authorList>
    </citation>
    <scope>IDENTIFICATION</scope>
</reference>